<dbReference type="HOGENOM" id="CLU_168745_1_1_11"/>
<evidence type="ECO:0000313" key="2">
    <source>
        <dbReference type="Proteomes" id="UP000019754"/>
    </source>
</evidence>
<dbReference type="AlphaFoldDB" id="A0A022KZV1"/>
<protein>
    <submittedName>
        <fullName evidence="1">Toxin</fullName>
    </submittedName>
</protein>
<evidence type="ECO:0000313" key="1">
    <source>
        <dbReference type="EMBL" id="EYT48903.1"/>
    </source>
</evidence>
<keyword evidence="2" id="KW-1185">Reference proteome</keyword>
<sequence length="80" mass="9067">MKVHASALKHGVGADDAVRAASWALWVEPLTDEEWPHRELRLGFDTGARLLETVVLTFESGDEMVIHAMPARRKYWDLLP</sequence>
<dbReference type="EMBL" id="AORC01000011">
    <property type="protein sequence ID" value="EYT48903.1"/>
    <property type="molecule type" value="Genomic_DNA"/>
</dbReference>
<accession>A0A022KZV1</accession>
<dbReference type="Proteomes" id="UP000019754">
    <property type="component" value="Unassembled WGS sequence"/>
</dbReference>
<dbReference type="RefSeq" id="WP_017823450.1">
    <property type="nucleotide sequence ID" value="NZ_AORC01000011.1"/>
</dbReference>
<dbReference type="STRING" id="1249481.D641_0109620"/>
<organism evidence="1 2">
    <name type="scientific">Brachybacterium muris UCD-AY4</name>
    <dbReference type="NCBI Taxonomy" id="1249481"/>
    <lineage>
        <taxon>Bacteria</taxon>
        <taxon>Bacillati</taxon>
        <taxon>Actinomycetota</taxon>
        <taxon>Actinomycetes</taxon>
        <taxon>Micrococcales</taxon>
        <taxon>Dermabacteraceae</taxon>
        <taxon>Brachybacterium</taxon>
    </lineage>
</organism>
<reference evidence="1 2" key="1">
    <citation type="journal article" date="2013" name="Genome Announc.">
        <title>Draft genome sequence of an Actinobacterium, Brachybacterium muris strain UCD-AY4.</title>
        <authorList>
            <person name="Lo J.R."/>
            <person name="Lang J.M."/>
            <person name="Darling A.E."/>
            <person name="Eisen J.A."/>
            <person name="Coil D.A."/>
        </authorList>
    </citation>
    <scope>NUCLEOTIDE SEQUENCE [LARGE SCALE GENOMIC DNA]</scope>
    <source>
        <strain evidence="1 2">UCD-AY4</strain>
    </source>
</reference>
<gene>
    <name evidence="1" type="ORF">D641_0109620</name>
</gene>
<proteinExistence type="predicted"/>
<dbReference type="OrthoDB" id="3577648at2"/>
<comment type="caution">
    <text evidence="1">The sequence shown here is derived from an EMBL/GenBank/DDBJ whole genome shotgun (WGS) entry which is preliminary data.</text>
</comment>
<name>A0A022KZV1_9MICO</name>